<accession>A0AAD4BE59</accession>
<dbReference type="EMBL" id="WHUW01000119">
    <property type="protein sequence ID" value="KAF8422991.1"/>
    <property type="molecule type" value="Genomic_DNA"/>
</dbReference>
<comment type="caution">
    <text evidence="1">The sequence shown here is derived from an EMBL/GenBank/DDBJ whole genome shotgun (WGS) entry which is preliminary data.</text>
</comment>
<evidence type="ECO:0000313" key="2">
    <source>
        <dbReference type="Proteomes" id="UP001194468"/>
    </source>
</evidence>
<sequence>MAESADSKRGEALDIYSLRIDKAPSLTEMRLDLLEAGRSPSGNEGSVTWLVDGISIEDAHIQTAVQKANVAQKRNRLQGRIIKFNESASLFATDIQLGSSSAFTTDDPGFCNEEQGDPIDDVARERVFWGVEAENGEDEEDAQVESSSAEDLKLAMPSAWGTTALLKDGGLEHLIKEEDIRKVGLKINQHVQSYHWAQEALIQLQASQDILQRMYIWVDISGSEVDRISWLKARARYERWREELGMQWERRRKEAKNSEHMAYAAKQKAVWEKFREKAEESFGASMIVRGN</sequence>
<evidence type="ECO:0000313" key="1">
    <source>
        <dbReference type="EMBL" id="KAF8422991.1"/>
    </source>
</evidence>
<reference evidence="1" key="2">
    <citation type="journal article" date="2020" name="Nat. Commun.">
        <title>Large-scale genome sequencing of mycorrhizal fungi provides insights into the early evolution of symbiotic traits.</title>
        <authorList>
            <person name="Miyauchi S."/>
            <person name="Kiss E."/>
            <person name="Kuo A."/>
            <person name="Drula E."/>
            <person name="Kohler A."/>
            <person name="Sanchez-Garcia M."/>
            <person name="Morin E."/>
            <person name="Andreopoulos B."/>
            <person name="Barry K.W."/>
            <person name="Bonito G."/>
            <person name="Buee M."/>
            <person name="Carver A."/>
            <person name="Chen C."/>
            <person name="Cichocki N."/>
            <person name="Clum A."/>
            <person name="Culley D."/>
            <person name="Crous P.W."/>
            <person name="Fauchery L."/>
            <person name="Girlanda M."/>
            <person name="Hayes R.D."/>
            <person name="Keri Z."/>
            <person name="LaButti K."/>
            <person name="Lipzen A."/>
            <person name="Lombard V."/>
            <person name="Magnuson J."/>
            <person name="Maillard F."/>
            <person name="Murat C."/>
            <person name="Nolan M."/>
            <person name="Ohm R.A."/>
            <person name="Pangilinan J."/>
            <person name="Pereira M.F."/>
            <person name="Perotto S."/>
            <person name="Peter M."/>
            <person name="Pfister S."/>
            <person name="Riley R."/>
            <person name="Sitrit Y."/>
            <person name="Stielow J.B."/>
            <person name="Szollosi G."/>
            <person name="Zifcakova L."/>
            <person name="Stursova M."/>
            <person name="Spatafora J.W."/>
            <person name="Tedersoo L."/>
            <person name="Vaario L.M."/>
            <person name="Yamada A."/>
            <person name="Yan M."/>
            <person name="Wang P."/>
            <person name="Xu J."/>
            <person name="Bruns T."/>
            <person name="Baldrian P."/>
            <person name="Vilgalys R."/>
            <person name="Dunand C."/>
            <person name="Henrissat B."/>
            <person name="Grigoriev I.V."/>
            <person name="Hibbett D."/>
            <person name="Nagy L.G."/>
            <person name="Martin F.M."/>
        </authorList>
    </citation>
    <scope>NUCLEOTIDE SEQUENCE</scope>
    <source>
        <strain evidence="1">BED1</strain>
    </source>
</reference>
<name>A0AAD4BE59_BOLED</name>
<gene>
    <name evidence="1" type="ORF">L210DRAFT_3509839</name>
</gene>
<protein>
    <submittedName>
        <fullName evidence="1">Uncharacterized protein</fullName>
    </submittedName>
</protein>
<reference evidence="1" key="1">
    <citation type="submission" date="2019-10" db="EMBL/GenBank/DDBJ databases">
        <authorList>
            <consortium name="DOE Joint Genome Institute"/>
            <person name="Kuo A."/>
            <person name="Miyauchi S."/>
            <person name="Kiss E."/>
            <person name="Drula E."/>
            <person name="Kohler A."/>
            <person name="Sanchez-Garcia M."/>
            <person name="Andreopoulos B."/>
            <person name="Barry K.W."/>
            <person name="Bonito G."/>
            <person name="Buee M."/>
            <person name="Carver A."/>
            <person name="Chen C."/>
            <person name="Cichocki N."/>
            <person name="Clum A."/>
            <person name="Culley D."/>
            <person name="Crous P.W."/>
            <person name="Fauchery L."/>
            <person name="Girlanda M."/>
            <person name="Hayes R."/>
            <person name="Keri Z."/>
            <person name="LaButti K."/>
            <person name="Lipzen A."/>
            <person name="Lombard V."/>
            <person name="Magnuson J."/>
            <person name="Maillard F."/>
            <person name="Morin E."/>
            <person name="Murat C."/>
            <person name="Nolan M."/>
            <person name="Ohm R."/>
            <person name="Pangilinan J."/>
            <person name="Pereira M."/>
            <person name="Perotto S."/>
            <person name="Peter M."/>
            <person name="Riley R."/>
            <person name="Sitrit Y."/>
            <person name="Stielow B."/>
            <person name="Szollosi G."/>
            <person name="Zifcakova L."/>
            <person name="Stursova M."/>
            <person name="Spatafora J.W."/>
            <person name="Tedersoo L."/>
            <person name="Vaario L.-M."/>
            <person name="Yamada A."/>
            <person name="Yan M."/>
            <person name="Wang P."/>
            <person name="Xu J."/>
            <person name="Bruns T."/>
            <person name="Baldrian P."/>
            <person name="Vilgalys R."/>
            <person name="Henrissat B."/>
            <person name="Grigoriev I.V."/>
            <person name="Hibbett D."/>
            <person name="Nagy L.G."/>
            <person name="Martin F.M."/>
        </authorList>
    </citation>
    <scope>NUCLEOTIDE SEQUENCE</scope>
    <source>
        <strain evidence="1">BED1</strain>
    </source>
</reference>
<dbReference type="AlphaFoldDB" id="A0AAD4BE59"/>
<proteinExistence type="predicted"/>
<keyword evidence="2" id="KW-1185">Reference proteome</keyword>
<dbReference type="Proteomes" id="UP001194468">
    <property type="component" value="Unassembled WGS sequence"/>
</dbReference>
<organism evidence="1 2">
    <name type="scientific">Boletus edulis BED1</name>
    <dbReference type="NCBI Taxonomy" id="1328754"/>
    <lineage>
        <taxon>Eukaryota</taxon>
        <taxon>Fungi</taxon>
        <taxon>Dikarya</taxon>
        <taxon>Basidiomycota</taxon>
        <taxon>Agaricomycotina</taxon>
        <taxon>Agaricomycetes</taxon>
        <taxon>Agaricomycetidae</taxon>
        <taxon>Boletales</taxon>
        <taxon>Boletineae</taxon>
        <taxon>Boletaceae</taxon>
        <taxon>Boletoideae</taxon>
        <taxon>Boletus</taxon>
    </lineage>
</organism>